<sequence length="422" mass="45832">MSRFSSPLVIGLALSGYQLSSQAAGFALSEQSGSGMGNAYAGAAAVAEDASTIFFNPAGMTYLEGSQLVGAMHAIKTSGDFDNQGSTAAAGRSLGGEGGDFGSWAFLPNLYYKQDLTEQLKFGIGMGTPFGLKTDYDKGWLGRFQAVKSELKTVNINPSLAWKVNEQWSLGFGVSAMWAEAELTSAVNLGAGGESSIKNKGKDWGFGYNLGAIYQITPATRLGLAYRSKVEQHLKGSAHSPFTGLNSIPGSTLNTDITADLTLPETLSLSSFSQLDDRWDLLADITWTRWSQFKELTIMRDNSTDTILGSTLEHWNNTLRYSVGLNYRYSPTLKLRTGVAYDNEAIDNEHRTARIPGNDRIWLSFGASWQYTPATKLDFGYSHLFIKDANIDDDQRATGKGLIAGQYQGDANMLSLQLSHQF</sequence>
<name>A0A1G9CTU2_9PROT</name>
<dbReference type="Pfam" id="PF03349">
    <property type="entry name" value="Toluene_X"/>
    <property type="match status" value="1"/>
</dbReference>
<evidence type="ECO:0000256" key="8">
    <source>
        <dbReference type="SAM" id="SignalP"/>
    </source>
</evidence>
<keyword evidence="7" id="KW-0998">Cell outer membrane</keyword>
<dbReference type="AlphaFoldDB" id="A0A1G9CTU2"/>
<organism evidence="9 10">
    <name type="scientific">Methylophilus rhizosphaerae</name>
    <dbReference type="NCBI Taxonomy" id="492660"/>
    <lineage>
        <taxon>Bacteria</taxon>
        <taxon>Pseudomonadati</taxon>
        <taxon>Pseudomonadota</taxon>
        <taxon>Betaproteobacteria</taxon>
        <taxon>Nitrosomonadales</taxon>
        <taxon>Methylophilaceae</taxon>
        <taxon>Methylophilus</taxon>
    </lineage>
</organism>
<evidence type="ECO:0000256" key="7">
    <source>
        <dbReference type="ARBA" id="ARBA00023237"/>
    </source>
</evidence>
<feature type="signal peptide" evidence="8">
    <location>
        <begin position="1"/>
        <end position="23"/>
    </location>
</feature>
<evidence type="ECO:0000256" key="5">
    <source>
        <dbReference type="ARBA" id="ARBA00022729"/>
    </source>
</evidence>
<evidence type="ECO:0000313" key="10">
    <source>
        <dbReference type="Proteomes" id="UP000198629"/>
    </source>
</evidence>
<dbReference type="EMBL" id="FNFX01000003">
    <property type="protein sequence ID" value="SDK54865.1"/>
    <property type="molecule type" value="Genomic_DNA"/>
</dbReference>
<keyword evidence="3" id="KW-1134">Transmembrane beta strand</keyword>
<protein>
    <submittedName>
        <fullName evidence="9">Long-chain fatty acid transport protein</fullName>
    </submittedName>
</protein>
<dbReference type="GO" id="GO:0015483">
    <property type="term" value="F:long-chain fatty acid transporting porin activity"/>
    <property type="evidence" value="ECO:0007669"/>
    <property type="project" value="TreeGrafter"/>
</dbReference>
<comment type="subcellular location">
    <subcellularLocation>
        <location evidence="1">Cell outer membrane</location>
        <topology evidence="1">Multi-pass membrane protein</topology>
    </subcellularLocation>
</comment>
<keyword evidence="4" id="KW-0812">Transmembrane</keyword>
<evidence type="ECO:0000256" key="4">
    <source>
        <dbReference type="ARBA" id="ARBA00022692"/>
    </source>
</evidence>
<keyword evidence="6" id="KW-0472">Membrane</keyword>
<accession>A0A1G9CTU2</accession>
<dbReference type="PANTHER" id="PTHR35093:SF8">
    <property type="entry name" value="OUTER MEMBRANE PROTEIN NMB0088-RELATED"/>
    <property type="match status" value="1"/>
</dbReference>
<dbReference type="RefSeq" id="WP_091471630.1">
    <property type="nucleotide sequence ID" value="NZ_FNFX01000003.1"/>
</dbReference>
<dbReference type="InterPro" id="IPR005017">
    <property type="entry name" value="OMPP1/FadL/TodX"/>
</dbReference>
<dbReference type="OrthoDB" id="19849at2"/>
<reference evidence="10" key="1">
    <citation type="submission" date="2016-10" db="EMBL/GenBank/DDBJ databases">
        <authorList>
            <person name="Varghese N."/>
            <person name="Submissions S."/>
        </authorList>
    </citation>
    <scope>NUCLEOTIDE SEQUENCE [LARGE SCALE GENOMIC DNA]</scope>
    <source>
        <strain evidence="10">CBMB127</strain>
    </source>
</reference>
<dbReference type="STRING" id="492660.SAMN05192566_1612"/>
<dbReference type="Proteomes" id="UP000198629">
    <property type="component" value="Unassembled WGS sequence"/>
</dbReference>
<evidence type="ECO:0000313" key="9">
    <source>
        <dbReference type="EMBL" id="SDK54865.1"/>
    </source>
</evidence>
<feature type="chain" id="PRO_5011484130" evidence="8">
    <location>
        <begin position="24"/>
        <end position="422"/>
    </location>
</feature>
<evidence type="ECO:0000256" key="1">
    <source>
        <dbReference type="ARBA" id="ARBA00004571"/>
    </source>
</evidence>
<comment type="similarity">
    <text evidence="2">Belongs to the OmpP1/FadL family.</text>
</comment>
<keyword evidence="5 8" id="KW-0732">Signal</keyword>
<gene>
    <name evidence="9" type="ORF">SAMN05192566_1612</name>
</gene>
<keyword evidence="10" id="KW-1185">Reference proteome</keyword>
<evidence type="ECO:0000256" key="3">
    <source>
        <dbReference type="ARBA" id="ARBA00022452"/>
    </source>
</evidence>
<dbReference type="GO" id="GO:0009279">
    <property type="term" value="C:cell outer membrane"/>
    <property type="evidence" value="ECO:0007669"/>
    <property type="project" value="UniProtKB-SubCell"/>
</dbReference>
<evidence type="ECO:0000256" key="6">
    <source>
        <dbReference type="ARBA" id="ARBA00023136"/>
    </source>
</evidence>
<dbReference type="SUPFAM" id="SSF56935">
    <property type="entry name" value="Porins"/>
    <property type="match status" value="1"/>
</dbReference>
<dbReference type="Gene3D" id="2.40.160.60">
    <property type="entry name" value="Outer membrane protein transport protein (OMPP1/FadL/TodX)"/>
    <property type="match status" value="1"/>
</dbReference>
<proteinExistence type="inferred from homology"/>
<evidence type="ECO:0000256" key="2">
    <source>
        <dbReference type="ARBA" id="ARBA00008163"/>
    </source>
</evidence>
<dbReference type="PANTHER" id="PTHR35093">
    <property type="entry name" value="OUTER MEMBRANE PROTEIN NMB0088-RELATED"/>
    <property type="match status" value="1"/>
</dbReference>